<evidence type="ECO:0000259" key="2">
    <source>
        <dbReference type="SMART" id="SM00014"/>
    </source>
</evidence>
<protein>
    <submittedName>
        <fullName evidence="3">Integral membrane protein</fullName>
    </submittedName>
</protein>
<proteinExistence type="predicted"/>
<reference evidence="3 4" key="1">
    <citation type="submission" date="2015-03" db="EMBL/GenBank/DDBJ databases">
        <authorList>
            <person name="Murphy D."/>
        </authorList>
    </citation>
    <scope>NUCLEOTIDE SEQUENCE [LARGE SCALE GENOMIC DNA]</scope>
    <source>
        <strain evidence="3 4">DSM 44277</strain>
    </source>
</reference>
<feature type="transmembrane region" description="Helical" evidence="1">
    <location>
        <begin position="62"/>
        <end position="84"/>
    </location>
</feature>
<sequence>MTRPRSALAIPLALAAAAVYALMWVAYSRQWVWLHSIDWLLLNSAHDAAVKHPLWVGFWDGLSFALGPVPMRLLGTAAAVAALLRRNVRAALVLLACGPLSGLVTTAAKGLANRTRPSTMLVPASSTSFPSGHALEAAAGLLAILAFLLPMLSLAKGRIAAAVVVVCIVAVGIARVALNVHHPSDVLAGWSLGYLYFLLCLGVFRPPETVPAVDHGAVT</sequence>
<dbReference type="Proteomes" id="UP000198875">
    <property type="component" value="Unassembled WGS sequence"/>
</dbReference>
<keyword evidence="1" id="KW-1133">Transmembrane helix</keyword>
<accession>A0A0U0WFZ9</accession>
<dbReference type="PANTHER" id="PTHR14969:SF13">
    <property type="entry name" value="AT30094P"/>
    <property type="match status" value="1"/>
</dbReference>
<name>A0A0U0WFZ9_MYCBE</name>
<dbReference type="EMBL" id="CSTD01000009">
    <property type="protein sequence ID" value="CPR13572.1"/>
    <property type="molecule type" value="Genomic_DNA"/>
</dbReference>
<dbReference type="SUPFAM" id="SSF48317">
    <property type="entry name" value="Acid phosphatase/Vanadium-dependent haloperoxidase"/>
    <property type="match status" value="1"/>
</dbReference>
<dbReference type="InterPro" id="IPR000326">
    <property type="entry name" value="PAP2/HPO"/>
</dbReference>
<dbReference type="PANTHER" id="PTHR14969">
    <property type="entry name" value="SPHINGOSINE-1-PHOSPHATE PHOSPHOHYDROLASE"/>
    <property type="match status" value="1"/>
</dbReference>
<dbReference type="Pfam" id="PF01569">
    <property type="entry name" value="PAP2"/>
    <property type="match status" value="1"/>
</dbReference>
<gene>
    <name evidence="3" type="ORF">BN971_04884</name>
</gene>
<dbReference type="AlphaFoldDB" id="A0A0U0WFZ9"/>
<feature type="domain" description="Phosphatidic acid phosphatase type 2/haloperoxidase" evidence="2">
    <location>
        <begin position="90"/>
        <end position="201"/>
    </location>
</feature>
<evidence type="ECO:0000256" key="1">
    <source>
        <dbReference type="SAM" id="Phobius"/>
    </source>
</evidence>
<feature type="transmembrane region" description="Helical" evidence="1">
    <location>
        <begin position="132"/>
        <end position="152"/>
    </location>
</feature>
<evidence type="ECO:0000313" key="3">
    <source>
        <dbReference type="EMBL" id="CPR13572.1"/>
    </source>
</evidence>
<evidence type="ECO:0000313" key="4">
    <source>
        <dbReference type="Proteomes" id="UP000198875"/>
    </source>
</evidence>
<dbReference type="OrthoDB" id="5289372at2"/>
<dbReference type="RefSeq" id="WP_085181766.1">
    <property type="nucleotide sequence ID" value="NZ_CSTD01000009.1"/>
</dbReference>
<feature type="transmembrane region" description="Helical" evidence="1">
    <location>
        <begin position="91"/>
        <end position="112"/>
    </location>
</feature>
<keyword evidence="1" id="KW-0812">Transmembrane</keyword>
<keyword evidence="1" id="KW-0472">Membrane</keyword>
<dbReference type="Gene3D" id="1.20.144.10">
    <property type="entry name" value="Phosphatidic acid phosphatase type 2/haloperoxidase"/>
    <property type="match status" value="1"/>
</dbReference>
<feature type="transmembrane region" description="Helical" evidence="1">
    <location>
        <begin position="159"/>
        <end position="180"/>
    </location>
</feature>
<dbReference type="InterPro" id="IPR036938">
    <property type="entry name" value="PAP2/HPO_sf"/>
</dbReference>
<organism evidence="3 4">
    <name type="scientific">Mycobacterium bohemicum DSM 44277</name>
    <dbReference type="NCBI Taxonomy" id="1236609"/>
    <lineage>
        <taxon>Bacteria</taxon>
        <taxon>Bacillati</taxon>
        <taxon>Actinomycetota</taxon>
        <taxon>Actinomycetes</taxon>
        <taxon>Mycobacteriales</taxon>
        <taxon>Mycobacteriaceae</taxon>
        <taxon>Mycobacterium</taxon>
    </lineage>
</organism>
<feature type="transmembrane region" description="Helical" evidence="1">
    <location>
        <begin position="186"/>
        <end position="204"/>
    </location>
</feature>
<dbReference type="SMART" id="SM00014">
    <property type="entry name" value="acidPPc"/>
    <property type="match status" value="1"/>
</dbReference>